<gene>
    <name evidence="2" type="ORF">QR680_018002</name>
</gene>
<evidence type="ECO:0000313" key="2">
    <source>
        <dbReference type="EMBL" id="KAK0405447.1"/>
    </source>
</evidence>
<sequence length="97" mass="11021">MQKRDFQKRMMSDLVTKEDALPEEVIVFWKSPFCISSTFPEEALCQCRSPRGDRRLAADVRGAGALLGGNPPDPPFQPEGRQRGHRAPRKFCNTTMR</sequence>
<reference evidence="2" key="1">
    <citation type="submission" date="2023-06" db="EMBL/GenBank/DDBJ databases">
        <title>Genomic analysis of the entomopathogenic nematode Steinernema hermaphroditum.</title>
        <authorList>
            <person name="Schwarz E.M."/>
            <person name="Heppert J.K."/>
            <person name="Baniya A."/>
            <person name="Schwartz H.T."/>
            <person name="Tan C.-H."/>
            <person name="Antoshechkin I."/>
            <person name="Sternberg P.W."/>
            <person name="Goodrich-Blair H."/>
            <person name="Dillman A.R."/>
        </authorList>
    </citation>
    <scope>NUCLEOTIDE SEQUENCE</scope>
    <source>
        <strain evidence="2">PS9179</strain>
        <tissue evidence="2">Whole animal</tissue>
    </source>
</reference>
<dbReference type="EMBL" id="JAUCMV010000004">
    <property type="protein sequence ID" value="KAK0405447.1"/>
    <property type="molecule type" value="Genomic_DNA"/>
</dbReference>
<keyword evidence="3" id="KW-1185">Reference proteome</keyword>
<comment type="caution">
    <text evidence="2">The sequence shown here is derived from an EMBL/GenBank/DDBJ whole genome shotgun (WGS) entry which is preliminary data.</text>
</comment>
<evidence type="ECO:0000313" key="3">
    <source>
        <dbReference type="Proteomes" id="UP001175271"/>
    </source>
</evidence>
<dbReference type="AlphaFoldDB" id="A0AA39HIY5"/>
<name>A0AA39HIY5_9BILA</name>
<protein>
    <submittedName>
        <fullName evidence="2">Uncharacterized protein</fullName>
    </submittedName>
</protein>
<organism evidence="2 3">
    <name type="scientific">Steinernema hermaphroditum</name>
    <dbReference type="NCBI Taxonomy" id="289476"/>
    <lineage>
        <taxon>Eukaryota</taxon>
        <taxon>Metazoa</taxon>
        <taxon>Ecdysozoa</taxon>
        <taxon>Nematoda</taxon>
        <taxon>Chromadorea</taxon>
        <taxon>Rhabditida</taxon>
        <taxon>Tylenchina</taxon>
        <taxon>Panagrolaimomorpha</taxon>
        <taxon>Strongyloidoidea</taxon>
        <taxon>Steinernematidae</taxon>
        <taxon>Steinernema</taxon>
    </lineage>
</organism>
<accession>A0AA39HIY5</accession>
<proteinExistence type="predicted"/>
<dbReference type="Proteomes" id="UP001175271">
    <property type="component" value="Unassembled WGS sequence"/>
</dbReference>
<feature type="region of interest" description="Disordered" evidence="1">
    <location>
        <begin position="63"/>
        <end position="97"/>
    </location>
</feature>
<evidence type="ECO:0000256" key="1">
    <source>
        <dbReference type="SAM" id="MobiDB-lite"/>
    </source>
</evidence>